<comment type="caution">
    <text evidence="1">The sequence shown here is derived from an EMBL/GenBank/DDBJ whole genome shotgun (WGS) entry which is preliminary data.</text>
</comment>
<evidence type="ECO:0000313" key="1">
    <source>
        <dbReference type="EMBL" id="MBI6183836.1"/>
    </source>
</evidence>
<dbReference type="EMBL" id="JAEHSL010000119">
    <property type="protein sequence ID" value="MBI6183836.1"/>
    <property type="molecule type" value="Genomic_DNA"/>
</dbReference>
<name>A0ABS0U2R8_SERPR</name>
<keyword evidence="2" id="KW-1185">Reference proteome</keyword>
<organism evidence="1 2">
    <name type="scientific">Serratia proteamaculans</name>
    <dbReference type="NCBI Taxonomy" id="28151"/>
    <lineage>
        <taxon>Bacteria</taxon>
        <taxon>Pseudomonadati</taxon>
        <taxon>Pseudomonadota</taxon>
        <taxon>Gammaproteobacteria</taxon>
        <taxon>Enterobacterales</taxon>
        <taxon>Yersiniaceae</taxon>
        <taxon>Serratia</taxon>
    </lineage>
</organism>
<feature type="non-terminal residue" evidence="1">
    <location>
        <position position="1"/>
    </location>
</feature>
<sequence length="154" mass="14936">LFMSGVGGAVIAPTAGTAAVIGGGALGGISDATKQAITINFKPEEKYSYTDTLIAIGTGAVTQGKGLIFSGAVNSGGAYFGSRLKGEDATGAVTGAVVGTLIGYKGGEKITEKIISHGVSPVSAEVIGTVSGGVVGTAIGTGVESGLKKDDSKK</sequence>
<reference evidence="1 2" key="1">
    <citation type="submission" date="2020-12" db="EMBL/GenBank/DDBJ databases">
        <title>Enhanced detection system for hospital associated transmission using whole genome sequencing surveillance.</title>
        <authorList>
            <person name="Harrison L.H."/>
            <person name="Van Tyne D."/>
            <person name="Marsh J.W."/>
            <person name="Griffith M.P."/>
            <person name="Snyder D.J."/>
            <person name="Cooper V.S."/>
            <person name="Mustapha M."/>
        </authorList>
    </citation>
    <scope>NUCLEOTIDE SEQUENCE [LARGE SCALE GENOMIC DNA]</scope>
    <source>
        <strain evidence="1 2">SER00238</strain>
    </source>
</reference>
<dbReference type="Proteomes" id="UP000639004">
    <property type="component" value="Unassembled WGS sequence"/>
</dbReference>
<proteinExistence type="predicted"/>
<evidence type="ECO:0008006" key="3">
    <source>
        <dbReference type="Google" id="ProtNLM"/>
    </source>
</evidence>
<protein>
    <recommendedName>
        <fullName evidence="3">Glycine zipper 2TM domain-containing protein</fullName>
    </recommendedName>
</protein>
<accession>A0ABS0U2R8</accession>
<evidence type="ECO:0000313" key="2">
    <source>
        <dbReference type="Proteomes" id="UP000639004"/>
    </source>
</evidence>
<gene>
    <name evidence="1" type="ORF">JEQ07_26085</name>
</gene>